<feature type="transmembrane region" description="Helical" evidence="1">
    <location>
        <begin position="199"/>
        <end position="215"/>
    </location>
</feature>
<protein>
    <submittedName>
        <fullName evidence="2">Uncharacterized protein</fullName>
    </submittedName>
</protein>
<keyword evidence="1" id="KW-0472">Membrane</keyword>
<reference evidence="2 3" key="1">
    <citation type="journal article" date="2012" name="J. Bacteriol.">
        <title>Draft Genome Sequence of Vibrio fischeri SR5, a Strain Isolated from the Light Organ of the Mediterranean Squid Sepiola robusta.</title>
        <authorList>
            <person name="Gyllborg M.C."/>
            <person name="Sahl J.W."/>
            <person name="Cronin D.C.III."/>
            <person name="Rasko D.A."/>
            <person name="Mandel M.J."/>
        </authorList>
    </citation>
    <scope>NUCLEOTIDE SEQUENCE [LARGE SCALE GENOMIC DNA]</scope>
    <source>
        <strain evidence="2 3">SR5</strain>
    </source>
</reference>
<dbReference type="GeneID" id="54166454"/>
<proteinExistence type="predicted"/>
<sequence length="243" mass="28713">MDIRELIIYDIKKRLWFLLNSEVLTPDKKSNMDISLSEIENVDNLDIDTLFLLRNKLIELTQGFSTEQISSEYNMALIESKKMLTLFLTLFWFLLFSFLLVSVCFYYFEYMPIENSFIKFIYQHYNDDVILKSFINLYSIALMSVILRVVFLLSGDIFDLNTAMRKKNRFIIYFIIWPPIVVGLSKITSSQHLLNVNAPDYFVCIIFGWGVETFIKMTERIIFVFEIKISKKISNLIKDVSQK</sequence>
<dbReference type="EMBL" id="AHIH01000013">
    <property type="protein sequence ID" value="EHN68485.1"/>
    <property type="molecule type" value="Genomic_DNA"/>
</dbReference>
<feature type="transmembrane region" description="Helical" evidence="1">
    <location>
        <begin position="84"/>
        <end position="108"/>
    </location>
</feature>
<comment type="caution">
    <text evidence="2">The sequence shown here is derived from an EMBL/GenBank/DDBJ whole genome shotgun (WGS) entry which is preliminary data.</text>
</comment>
<evidence type="ECO:0000313" key="2">
    <source>
        <dbReference type="EMBL" id="EHN68485.1"/>
    </source>
</evidence>
<dbReference type="AlphaFoldDB" id="A0AAV3ENQ9"/>
<evidence type="ECO:0000313" key="3">
    <source>
        <dbReference type="Proteomes" id="UP000004521"/>
    </source>
</evidence>
<evidence type="ECO:0000256" key="1">
    <source>
        <dbReference type="SAM" id="Phobius"/>
    </source>
</evidence>
<gene>
    <name evidence="2" type="ORF">VFSR5_A1070</name>
</gene>
<name>A0AAV3ENQ9_ALIFS</name>
<dbReference type="Proteomes" id="UP000004521">
    <property type="component" value="Chromosome II"/>
</dbReference>
<feature type="transmembrane region" description="Helical" evidence="1">
    <location>
        <begin position="135"/>
        <end position="158"/>
    </location>
</feature>
<dbReference type="RefSeq" id="WP_005423831.1">
    <property type="nucleotide sequence ID" value="NZ_CM001401.1"/>
</dbReference>
<feature type="transmembrane region" description="Helical" evidence="1">
    <location>
        <begin position="170"/>
        <end position="187"/>
    </location>
</feature>
<keyword evidence="1" id="KW-1133">Transmembrane helix</keyword>
<accession>A0AAV3ENQ9</accession>
<organism evidence="2 3">
    <name type="scientific">Aliivibrio fischeri SR5</name>
    <dbReference type="NCBI Taxonomy" id="1088719"/>
    <lineage>
        <taxon>Bacteria</taxon>
        <taxon>Pseudomonadati</taxon>
        <taxon>Pseudomonadota</taxon>
        <taxon>Gammaproteobacteria</taxon>
        <taxon>Vibrionales</taxon>
        <taxon>Vibrionaceae</taxon>
        <taxon>Aliivibrio</taxon>
    </lineage>
</organism>
<keyword evidence="1" id="KW-0812">Transmembrane</keyword>